<keyword evidence="4" id="KW-0997">Cell inner membrane</keyword>
<organism evidence="14 15">
    <name type="scientific">Duganella guangzhouensis</name>
    <dbReference type="NCBI Taxonomy" id="2666084"/>
    <lineage>
        <taxon>Bacteria</taxon>
        <taxon>Pseudomonadati</taxon>
        <taxon>Pseudomonadota</taxon>
        <taxon>Betaproteobacteria</taxon>
        <taxon>Burkholderiales</taxon>
        <taxon>Oxalobacteraceae</taxon>
        <taxon>Telluria group</taxon>
        <taxon>Duganella</taxon>
    </lineage>
</organism>
<evidence type="ECO:0000256" key="5">
    <source>
        <dbReference type="ARBA" id="ARBA00022692"/>
    </source>
</evidence>
<dbReference type="Pfam" id="PF03280">
    <property type="entry name" value="Lipase_chap"/>
    <property type="match status" value="1"/>
</dbReference>
<proteinExistence type="inferred from homology"/>
<sequence length="308" mass="33065">MPRARLYALAVLAAAVAGGVLLWPAQQPATAAPAATAAAPDYFAFVPSMLGTQPDGGARADASERLVVNTELAYLFDYYLAGLGEQSLAAIRAEIVRELERRLPAGAAAEARRLLDAYLAYKGALATLEQGLPAGATPAERARQRLTAMQRLRKNYFSDTEVAALFSASDAYDLDAIARLDIAANTALSDARRQQQLSALDAALPAAARADRDAPTSVIRLEDAVARARAAGTDDNEIYRMRAAALSPSAAARLAEVDREEADWQRRIGAYQAQRRQLLQSAPNEAALQQLREAGFNPSEQKRLPAYE</sequence>
<keyword evidence="15" id="KW-1185">Reference proteome</keyword>
<dbReference type="SUPFAM" id="SSF158855">
    <property type="entry name" value="Lipase chaperone-like"/>
    <property type="match status" value="1"/>
</dbReference>
<keyword evidence="3" id="KW-1003">Cell membrane</keyword>
<dbReference type="Proteomes" id="UP000433309">
    <property type="component" value="Unassembled WGS sequence"/>
</dbReference>
<comment type="caution">
    <text evidence="14">The sequence shown here is derived from an EMBL/GenBank/DDBJ whole genome shotgun (WGS) entry which is preliminary data.</text>
</comment>
<evidence type="ECO:0000256" key="10">
    <source>
        <dbReference type="ARBA" id="ARBA00023186"/>
    </source>
</evidence>
<keyword evidence="9" id="KW-0472">Membrane</keyword>
<keyword evidence="5" id="KW-0812">Transmembrane</keyword>
<evidence type="ECO:0000256" key="7">
    <source>
        <dbReference type="ARBA" id="ARBA00022989"/>
    </source>
</evidence>
<dbReference type="GO" id="GO:0005886">
    <property type="term" value="C:plasma membrane"/>
    <property type="evidence" value="ECO:0007669"/>
    <property type="project" value="UniProtKB-SubCell"/>
</dbReference>
<protein>
    <recommendedName>
        <fullName evidence="11">Lipase helper protein</fullName>
    </recommendedName>
    <alternativeName>
        <fullName evidence="12">Lipase modulator</fullName>
    </alternativeName>
</protein>
<keyword evidence="13" id="KW-0732">Signal</keyword>
<keyword evidence="7" id="KW-1133">Transmembrane helix</keyword>
<evidence type="ECO:0000256" key="6">
    <source>
        <dbReference type="ARBA" id="ARBA00022963"/>
    </source>
</evidence>
<comment type="subcellular location">
    <subcellularLocation>
        <location evidence="1">Cell inner membrane</location>
        <topology evidence="1">Single-pass membrane protein</topology>
        <orientation evidence="1">Periplasmic side</orientation>
    </subcellularLocation>
</comment>
<gene>
    <name evidence="14" type="ORF">GJ699_26995</name>
</gene>
<evidence type="ECO:0000256" key="2">
    <source>
        <dbReference type="ARBA" id="ARBA00010358"/>
    </source>
</evidence>
<dbReference type="GO" id="GO:0051082">
    <property type="term" value="F:unfolded protein binding"/>
    <property type="evidence" value="ECO:0007669"/>
    <property type="project" value="InterPro"/>
</dbReference>
<evidence type="ECO:0000256" key="1">
    <source>
        <dbReference type="ARBA" id="ARBA00004383"/>
    </source>
</evidence>
<keyword evidence="6" id="KW-0442">Lipid degradation</keyword>
<feature type="chain" id="PRO_5026237133" description="Lipase helper protein" evidence="13">
    <location>
        <begin position="32"/>
        <end position="308"/>
    </location>
</feature>
<name>A0A6I2LA77_9BURK</name>
<evidence type="ECO:0000313" key="14">
    <source>
        <dbReference type="EMBL" id="MRW93646.1"/>
    </source>
</evidence>
<dbReference type="InterPro" id="IPR004961">
    <property type="entry name" value="Lipase_chaperone"/>
</dbReference>
<feature type="signal peptide" evidence="13">
    <location>
        <begin position="1"/>
        <end position="31"/>
    </location>
</feature>
<evidence type="ECO:0000256" key="13">
    <source>
        <dbReference type="SAM" id="SignalP"/>
    </source>
</evidence>
<dbReference type="RefSeq" id="WP_154382249.1">
    <property type="nucleotide sequence ID" value="NZ_WKJK01000018.1"/>
</dbReference>
<keyword evidence="10" id="KW-0143">Chaperone</keyword>
<evidence type="ECO:0000256" key="3">
    <source>
        <dbReference type="ARBA" id="ARBA00022475"/>
    </source>
</evidence>
<evidence type="ECO:0000256" key="9">
    <source>
        <dbReference type="ARBA" id="ARBA00023136"/>
    </source>
</evidence>
<evidence type="ECO:0000256" key="11">
    <source>
        <dbReference type="ARBA" id="ARBA00030948"/>
    </source>
</evidence>
<reference evidence="14 15" key="1">
    <citation type="submission" date="2019-11" db="EMBL/GenBank/DDBJ databases">
        <title>Novel species isolated from a subtropical stream in China.</title>
        <authorList>
            <person name="Lu H."/>
        </authorList>
    </citation>
    <scope>NUCLEOTIDE SEQUENCE [LARGE SCALE GENOMIC DNA]</scope>
    <source>
        <strain evidence="14 15">FT80W</strain>
    </source>
</reference>
<accession>A0A6I2LA77</accession>
<evidence type="ECO:0000256" key="8">
    <source>
        <dbReference type="ARBA" id="ARBA00023098"/>
    </source>
</evidence>
<dbReference type="AlphaFoldDB" id="A0A6I2LA77"/>
<evidence type="ECO:0000256" key="12">
    <source>
        <dbReference type="ARBA" id="ARBA00031542"/>
    </source>
</evidence>
<dbReference type="GO" id="GO:0016042">
    <property type="term" value="P:lipid catabolic process"/>
    <property type="evidence" value="ECO:0007669"/>
    <property type="project" value="UniProtKB-KW"/>
</dbReference>
<comment type="similarity">
    <text evidence="2">Belongs to the lipase chaperone family.</text>
</comment>
<dbReference type="EMBL" id="WKJK01000018">
    <property type="protein sequence ID" value="MRW93646.1"/>
    <property type="molecule type" value="Genomic_DNA"/>
</dbReference>
<dbReference type="GO" id="GO:0006457">
    <property type="term" value="P:protein folding"/>
    <property type="evidence" value="ECO:0007669"/>
    <property type="project" value="InterPro"/>
</dbReference>
<evidence type="ECO:0000256" key="4">
    <source>
        <dbReference type="ARBA" id="ARBA00022519"/>
    </source>
</evidence>
<keyword evidence="8" id="KW-0443">Lipid metabolism</keyword>
<evidence type="ECO:0000313" key="15">
    <source>
        <dbReference type="Proteomes" id="UP000433309"/>
    </source>
</evidence>